<evidence type="ECO:0000313" key="2">
    <source>
        <dbReference type="Proteomes" id="UP000176493"/>
    </source>
</evidence>
<comment type="caution">
    <text evidence="1">The sequence shown here is derived from an EMBL/GenBank/DDBJ whole genome shotgun (WGS) entry which is preliminary data.</text>
</comment>
<accession>A0A1G2MG73</accession>
<name>A0A1G2MG73_9BACT</name>
<sequence>MVDIPKDYLDTLKQRSRPLKITSERQELIQRFVDQINVERVGTKFKPVIWKQINGLIAHVKIGDLYWLFKECGQGNSFSKKFFGILKSVRVKK</sequence>
<gene>
    <name evidence="1" type="ORF">A2W52_03395</name>
</gene>
<dbReference type="EMBL" id="MHRJ01000018">
    <property type="protein sequence ID" value="OHA22915.1"/>
    <property type="molecule type" value="Genomic_DNA"/>
</dbReference>
<protein>
    <submittedName>
        <fullName evidence="1">Uncharacterized protein</fullName>
    </submittedName>
</protein>
<evidence type="ECO:0000313" key="1">
    <source>
        <dbReference type="EMBL" id="OHA22915.1"/>
    </source>
</evidence>
<organism evidence="1 2">
    <name type="scientific">Candidatus Taylorbacteria bacterium RIFCSPHIGHO2_02_49_25</name>
    <dbReference type="NCBI Taxonomy" id="1802305"/>
    <lineage>
        <taxon>Bacteria</taxon>
        <taxon>Candidatus Tayloriibacteriota</taxon>
    </lineage>
</organism>
<reference evidence="1 2" key="1">
    <citation type="journal article" date="2016" name="Nat. Commun.">
        <title>Thousands of microbial genomes shed light on interconnected biogeochemical processes in an aquifer system.</title>
        <authorList>
            <person name="Anantharaman K."/>
            <person name="Brown C.T."/>
            <person name="Hug L.A."/>
            <person name="Sharon I."/>
            <person name="Castelle C.J."/>
            <person name="Probst A.J."/>
            <person name="Thomas B.C."/>
            <person name="Singh A."/>
            <person name="Wilkins M.J."/>
            <person name="Karaoz U."/>
            <person name="Brodie E.L."/>
            <person name="Williams K.H."/>
            <person name="Hubbard S.S."/>
            <person name="Banfield J.F."/>
        </authorList>
    </citation>
    <scope>NUCLEOTIDE SEQUENCE [LARGE SCALE GENOMIC DNA]</scope>
</reference>
<dbReference type="AlphaFoldDB" id="A0A1G2MG73"/>
<dbReference type="Proteomes" id="UP000176493">
    <property type="component" value="Unassembled WGS sequence"/>
</dbReference>
<proteinExistence type="predicted"/>